<dbReference type="Proteomes" id="UP000646877">
    <property type="component" value="Unassembled WGS sequence"/>
</dbReference>
<feature type="transmembrane region" description="Helical" evidence="1">
    <location>
        <begin position="6"/>
        <end position="22"/>
    </location>
</feature>
<accession>A0A8I2KNS5</accession>
<evidence type="ECO:0000313" key="5">
    <source>
        <dbReference type="Proteomes" id="UP000646877"/>
    </source>
</evidence>
<evidence type="ECO:0000313" key="6">
    <source>
        <dbReference type="Proteomes" id="UP001304419"/>
    </source>
</evidence>
<dbReference type="Gene3D" id="1.25.40.10">
    <property type="entry name" value="Tetratricopeptide repeat domain"/>
    <property type="match status" value="1"/>
</dbReference>
<dbReference type="EMBL" id="CP137578">
    <property type="protein sequence ID" value="WOX27116.1"/>
    <property type="molecule type" value="Genomic_DNA"/>
</dbReference>
<evidence type="ECO:0000313" key="4">
    <source>
        <dbReference type="EMBL" id="WOX27116.1"/>
    </source>
</evidence>
<dbReference type="InterPro" id="IPR011990">
    <property type="entry name" value="TPR-like_helical_dom_sf"/>
</dbReference>
<dbReference type="Pfam" id="PF05569">
    <property type="entry name" value="Peptidase_M56"/>
    <property type="match status" value="1"/>
</dbReference>
<evidence type="ECO:0000313" key="3">
    <source>
        <dbReference type="EMBL" id="NLR20303.1"/>
    </source>
</evidence>
<keyword evidence="6" id="KW-1185">Reference proteome</keyword>
<organism evidence="3 5">
    <name type="scientific">Pseudoalteromonas maricaloris</name>
    <dbReference type="NCBI Taxonomy" id="184924"/>
    <lineage>
        <taxon>Bacteria</taxon>
        <taxon>Pseudomonadati</taxon>
        <taxon>Pseudomonadota</taxon>
        <taxon>Gammaproteobacteria</taxon>
        <taxon>Alteromonadales</taxon>
        <taxon>Pseudoalteromonadaceae</taxon>
        <taxon>Pseudoalteromonas</taxon>
    </lineage>
</organism>
<protein>
    <submittedName>
        <fullName evidence="4">M56 family metallopeptidase</fullName>
    </submittedName>
    <submittedName>
        <fullName evidence="3">Peptidase M56 BlaR1</fullName>
    </submittedName>
</protein>
<sequence>MFDYLLTASLLSMFSLTSCYFLKTAPARTRFYVLVVGLLSWLIPWQQLSPPPFLIDLELYTIEVSSISDSGSTPPNSIKQTTLQTESNWLSGYTINQVFSNLFVFLTVVGGGLFLARVWSYKRLLSRIEKGAYISEEHQYLHSFCTVKFTELSTPAITTGPLQHTIWLDFKMKGRPELESVIEHELTHIKHKDTYWLWLICATESVFFWNPFCLLLANLARQQIELSCDESCMEKLSGKYRYDLASLLLSEHQYRYEHASLGHSVLAVSHSKNFNIQRVKTLNKEKKMKLSHLMIITAALSCSALAANQIVSEKQVTQGASKQKSEKSARYQQQLRELLAGAKGAKSNDETQLKAAVSHILNWHSNRGSLNGFEELDIKVKSFTLLDQTYHKLGQYEAILTAYNNWFPEGSTQPPFLKNRLASAYMHLGQYQKAAEQLESLSEKMQSRFQIGSATDLARAYIEMADYDKALAVLNSDVVTSAENQAYQDILRYYAYEKLNNQTKVNELKERLPADYAKTPAILPRLPRPGSLLLAKL</sequence>
<feature type="domain" description="Peptidase M56" evidence="2">
    <location>
        <begin position="65"/>
        <end position="266"/>
    </location>
</feature>
<name>A0A8I2KNS5_9GAMM</name>
<dbReference type="SUPFAM" id="SSF48452">
    <property type="entry name" value="TPR-like"/>
    <property type="match status" value="1"/>
</dbReference>
<feature type="transmembrane region" description="Helical" evidence="1">
    <location>
        <begin position="98"/>
        <end position="120"/>
    </location>
</feature>
<dbReference type="PANTHER" id="PTHR34978">
    <property type="entry name" value="POSSIBLE SENSOR-TRANSDUCER PROTEIN BLAR"/>
    <property type="match status" value="1"/>
</dbReference>
<reference evidence="3" key="1">
    <citation type="submission" date="2019-10" db="EMBL/GenBank/DDBJ databases">
        <authorList>
            <person name="Paulsen S."/>
        </authorList>
    </citation>
    <scope>NUCLEOTIDE SEQUENCE</scope>
    <source>
        <strain evidence="3">LMG 19692</strain>
    </source>
</reference>
<keyword evidence="1" id="KW-0472">Membrane</keyword>
<dbReference type="RefSeq" id="WP_193521476.1">
    <property type="nucleotide sequence ID" value="NZ_CBCSDF010000006.1"/>
</dbReference>
<dbReference type="CDD" id="cd07341">
    <property type="entry name" value="M56_BlaR1_MecR1_like"/>
    <property type="match status" value="1"/>
</dbReference>
<gene>
    <name evidence="3" type="ORF">F9Y85_02995</name>
    <name evidence="4" type="ORF">R5H13_10565</name>
</gene>
<keyword evidence="1" id="KW-1133">Transmembrane helix</keyword>
<dbReference type="InterPro" id="IPR008756">
    <property type="entry name" value="Peptidase_M56"/>
</dbReference>
<dbReference type="Proteomes" id="UP001304419">
    <property type="component" value="Chromosome 1"/>
</dbReference>
<dbReference type="InterPro" id="IPR052173">
    <property type="entry name" value="Beta-lactam_resp_regulator"/>
</dbReference>
<dbReference type="PANTHER" id="PTHR34978:SF3">
    <property type="entry name" value="SLR0241 PROTEIN"/>
    <property type="match status" value="1"/>
</dbReference>
<dbReference type="AlphaFoldDB" id="A0A8I2KNS5"/>
<feature type="transmembrane region" description="Helical" evidence="1">
    <location>
        <begin position="31"/>
        <end position="48"/>
    </location>
</feature>
<proteinExistence type="predicted"/>
<evidence type="ECO:0000256" key="1">
    <source>
        <dbReference type="SAM" id="Phobius"/>
    </source>
</evidence>
<keyword evidence="1" id="KW-0812">Transmembrane</keyword>
<dbReference type="EMBL" id="WEIA01000001">
    <property type="protein sequence ID" value="NLR20303.1"/>
    <property type="molecule type" value="Genomic_DNA"/>
</dbReference>
<reference evidence="4 6" key="2">
    <citation type="submission" date="2023-10" db="EMBL/GenBank/DDBJ databases">
        <title>To unveil natural product biosynthetic capacity in Pseudoalteromonas.</title>
        <authorList>
            <person name="Wang J."/>
        </authorList>
    </citation>
    <scope>NUCLEOTIDE SEQUENCE [LARGE SCALE GENOMIC DNA]</scope>
    <source>
        <strain evidence="4 6">DSM 15914</strain>
    </source>
</reference>
<evidence type="ECO:0000259" key="2">
    <source>
        <dbReference type="Pfam" id="PF05569"/>
    </source>
</evidence>